<dbReference type="OrthoDB" id="6776856at2759"/>
<dbReference type="Proteomes" id="UP000257109">
    <property type="component" value="Unassembled WGS sequence"/>
</dbReference>
<evidence type="ECO:0000313" key="2">
    <source>
        <dbReference type="Proteomes" id="UP000257109"/>
    </source>
</evidence>
<proteinExistence type="predicted"/>
<dbReference type="EMBL" id="QJKJ01016192">
    <property type="protein sequence ID" value="RDX61342.1"/>
    <property type="molecule type" value="Genomic_DNA"/>
</dbReference>
<organism evidence="1 2">
    <name type="scientific">Mucuna pruriens</name>
    <name type="common">Velvet bean</name>
    <name type="synonym">Dolichos pruriens</name>
    <dbReference type="NCBI Taxonomy" id="157652"/>
    <lineage>
        <taxon>Eukaryota</taxon>
        <taxon>Viridiplantae</taxon>
        <taxon>Streptophyta</taxon>
        <taxon>Embryophyta</taxon>
        <taxon>Tracheophyta</taxon>
        <taxon>Spermatophyta</taxon>
        <taxon>Magnoliopsida</taxon>
        <taxon>eudicotyledons</taxon>
        <taxon>Gunneridae</taxon>
        <taxon>Pentapetalae</taxon>
        <taxon>rosids</taxon>
        <taxon>fabids</taxon>
        <taxon>Fabales</taxon>
        <taxon>Fabaceae</taxon>
        <taxon>Papilionoideae</taxon>
        <taxon>50 kb inversion clade</taxon>
        <taxon>NPAAA clade</taxon>
        <taxon>indigoferoid/millettioid clade</taxon>
        <taxon>Phaseoleae</taxon>
        <taxon>Mucuna</taxon>
    </lineage>
</organism>
<sequence>MEEEKITKVKVEEIIEKEDVAISIKEETTTLYHIVPNKKSVCDKMSEEASSGRRPLIKYLRAFGCITYAYILNQLRKKLDNKGVKVVGYIDSD</sequence>
<dbReference type="AlphaFoldDB" id="A0A371E5N3"/>
<feature type="non-terminal residue" evidence="1">
    <location>
        <position position="1"/>
    </location>
</feature>
<comment type="caution">
    <text evidence="1">The sequence shown here is derived from an EMBL/GenBank/DDBJ whole genome shotgun (WGS) entry which is preliminary data.</text>
</comment>
<gene>
    <name evidence="1" type="ORF">CR513_60439</name>
</gene>
<keyword evidence="2" id="KW-1185">Reference proteome</keyword>
<reference evidence="1" key="1">
    <citation type="submission" date="2018-05" db="EMBL/GenBank/DDBJ databases">
        <title>Draft genome of Mucuna pruriens seed.</title>
        <authorList>
            <person name="Nnadi N.E."/>
            <person name="Vos R."/>
            <person name="Hasami M.H."/>
            <person name="Devisetty U.K."/>
            <person name="Aguiy J.C."/>
        </authorList>
    </citation>
    <scope>NUCLEOTIDE SEQUENCE [LARGE SCALE GENOMIC DNA]</scope>
    <source>
        <strain evidence="1">JCA_2017</strain>
    </source>
</reference>
<name>A0A371E5N3_MUCPR</name>
<accession>A0A371E5N3</accession>
<evidence type="ECO:0000313" key="1">
    <source>
        <dbReference type="EMBL" id="RDX61342.1"/>
    </source>
</evidence>
<protein>
    <submittedName>
        <fullName evidence="1">Uncharacterized protein</fullName>
    </submittedName>
</protein>